<evidence type="ECO:0000313" key="3">
    <source>
        <dbReference type="EMBL" id="OHS98300.1"/>
    </source>
</evidence>
<evidence type="ECO:0000313" key="4">
    <source>
        <dbReference type="Proteomes" id="UP000179807"/>
    </source>
</evidence>
<gene>
    <name evidence="3" type="ORF">TRFO_35299</name>
</gene>
<protein>
    <submittedName>
        <fullName evidence="3">Uncharacterized protein</fullName>
    </submittedName>
</protein>
<proteinExistence type="predicted"/>
<sequence length="663" mass="77426">MKKSSTLSKASSPKKQSDSRLNSLISRGLATNGILEKNDVINEIYAIWEKESRTLLKNLRKNSEKVDELETAKNKYYKLQQDLENTKKYTAFYPEFTKIPENRKKNLKFLADSIEALEKDINPKEDMSRPNLLKNIMKSKNSDDIKRIQLLDLYSTRSEELSYSLQRQVIDIEHSQFLSQHLNEHHYANVMDLVNAYKIVKAENDALRAEELTLTNDYISKRRNFTQCPNEVAAHISILYQLEFDTCLRTLHWIKRKKNHKYLLTQEKSFDDIVHDPLFLLPITDFSKEHHPLPNDDCINKLSDSDSSIEDKITSLKTLVNELQTLCDQTEEELEKIRKIRHFGGNKESRLDKLWDLNDRLFDEITKNQDYINKTLVNNRSFYQKIQDAIIEHRENTKKWVISYYNYIDLIRSQAFVTFLQNKNTGTARTLLHICLTLSQLSSKHDKSNVVTSYLQPLFKALFPEMEQIVEDSFEKDQYNEGHGFGLGSNANSNRVSQKNLLDLKNFHIYKRKKGTGRRKHKSIHSEHSSVTNQSVNDEVDENVLIMNSNMFSKTDSLILASKCYKIGGYLLNLQDALHDVIRDTYDHLIFKSYNRTAQSFKNFGDDYCANIHFIYGLSYPFLVKPKTESETQTEPPRLSEFGLQTLDPKIIKELEKQVKKKK</sequence>
<dbReference type="RefSeq" id="XP_068351437.1">
    <property type="nucleotide sequence ID" value="XM_068510173.1"/>
</dbReference>
<dbReference type="VEuPathDB" id="TrichDB:TRFO_35299"/>
<organism evidence="3 4">
    <name type="scientific">Tritrichomonas foetus</name>
    <dbReference type="NCBI Taxonomy" id="1144522"/>
    <lineage>
        <taxon>Eukaryota</taxon>
        <taxon>Metamonada</taxon>
        <taxon>Parabasalia</taxon>
        <taxon>Tritrichomonadida</taxon>
        <taxon>Tritrichomonadidae</taxon>
        <taxon>Tritrichomonas</taxon>
    </lineage>
</organism>
<evidence type="ECO:0000256" key="2">
    <source>
        <dbReference type="SAM" id="MobiDB-lite"/>
    </source>
</evidence>
<dbReference type="EMBL" id="MLAK01001063">
    <property type="protein sequence ID" value="OHS98300.1"/>
    <property type="molecule type" value="Genomic_DNA"/>
</dbReference>
<dbReference type="GeneID" id="94844877"/>
<dbReference type="Proteomes" id="UP000179807">
    <property type="component" value="Unassembled WGS sequence"/>
</dbReference>
<keyword evidence="4" id="KW-1185">Reference proteome</keyword>
<keyword evidence="1" id="KW-0175">Coiled coil</keyword>
<name>A0A1J4JLZ8_9EUKA</name>
<reference evidence="3" key="1">
    <citation type="submission" date="2016-10" db="EMBL/GenBank/DDBJ databases">
        <authorList>
            <person name="Benchimol M."/>
            <person name="Almeida L.G."/>
            <person name="Vasconcelos A.T."/>
            <person name="Perreira-Neves A."/>
            <person name="Rosa I.A."/>
            <person name="Tasca T."/>
            <person name="Bogo M.R."/>
            <person name="de Souza W."/>
        </authorList>
    </citation>
    <scope>NUCLEOTIDE SEQUENCE [LARGE SCALE GENOMIC DNA]</scope>
    <source>
        <strain evidence="3">K</strain>
    </source>
</reference>
<evidence type="ECO:0000256" key="1">
    <source>
        <dbReference type="SAM" id="Coils"/>
    </source>
</evidence>
<feature type="region of interest" description="Disordered" evidence="2">
    <location>
        <begin position="1"/>
        <end position="20"/>
    </location>
</feature>
<dbReference type="AlphaFoldDB" id="A0A1J4JLZ8"/>
<comment type="caution">
    <text evidence="3">The sequence shown here is derived from an EMBL/GenBank/DDBJ whole genome shotgun (WGS) entry which is preliminary data.</text>
</comment>
<accession>A0A1J4JLZ8</accession>
<feature type="coiled-coil region" evidence="1">
    <location>
        <begin position="313"/>
        <end position="340"/>
    </location>
</feature>